<dbReference type="GO" id="GO:0030975">
    <property type="term" value="F:thiamine binding"/>
    <property type="evidence" value="ECO:0007669"/>
    <property type="project" value="UniProtKB-UniRule"/>
</dbReference>
<keyword evidence="5 7" id="KW-0418">Kinase</keyword>
<dbReference type="InterPro" id="IPR007373">
    <property type="entry name" value="Thiamin_PyroPKinase_B1-bd"/>
</dbReference>
<dbReference type="InterPro" id="IPR016966">
    <property type="entry name" value="Thiamin_pyrophosphokinase_euk"/>
</dbReference>
<evidence type="ECO:0000256" key="2">
    <source>
        <dbReference type="ARBA" id="ARBA00006785"/>
    </source>
</evidence>
<dbReference type="Pfam" id="PF04265">
    <property type="entry name" value="TPK_B1_binding"/>
    <property type="match status" value="1"/>
</dbReference>
<dbReference type="FunFam" id="2.60.120.320:FF:000001">
    <property type="entry name" value="Thiamine pyrophosphokinase"/>
    <property type="match status" value="1"/>
</dbReference>
<gene>
    <name evidence="9" type="ORF">PNOK_0830400</name>
</gene>
<dbReference type="STRING" id="2282107.A0A286UAY4"/>
<dbReference type="InterPro" id="IPR007371">
    <property type="entry name" value="TPK_catalytic"/>
</dbReference>
<dbReference type="OrthoDB" id="25149at2759"/>
<organism evidence="9 10">
    <name type="scientific">Pyrrhoderma noxium</name>
    <dbReference type="NCBI Taxonomy" id="2282107"/>
    <lineage>
        <taxon>Eukaryota</taxon>
        <taxon>Fungi</taxon>
        <taxon>Dikarya</taxon>
        <taxon>Basidiomycota</taxon>
        <taxon>Agaricomycotina</taxon>
        <taxon>Agaricomycetes</taxon>
        <taxon>Hymenochaetales</taxon>
        <taxon>Hymenochaetaceae</taxon>
        <taxon>Pyrrhoderma</taxon>
    </lineage>
</organism>
<keyword evidence="4 7" id="KW-0547">Nucleotide-binding</keyword>
<dbReference type="InterPro" id="IPR036371">
    <property type="entry name" value="TPK_B1-bd_sf"/>
</dbReference>
<dbReference type="Gene3D" id="2.60.120.320">
    <property type="entry name" value="Thiamin pyrophosphokinase, thiamin-binding domain"/>
    <property type="match status" value="1"/>
</dbReference>
<dbReference type="SUPFAM" id="SSF63862">
    <property type="entry name" value="Thiamin pyrophosphokinase, substrate-binding domain"/>
    <property type="match status" value="1"/>
</dbReference>
<dbReference type="SMART" id="SM00983">
    <property type="entry name" value="TPK_B1_binding"/>
    <property type="match status" value="1"/>
</dbReference>
<evidence type="ECO:0000256" key="5">
    <source>
        <dbReference type="ARBA" id="ARBA00022777"/>
    </source>
</evidence>
<sequence length="259" mass="29255">MTQHWSTPFLRSPHKENISHPSAQEERLALIILNQPFSEELLSRVWNSCHWRACADGGANRLYNVLKSSSDLNETTYIPDLIKGDLDSLNPAIRKHYEELGVPVVKDPDQDSTDLMKCISALEELESRTPDKPQFTIVLLGGLSGRFDQTIHTVSYLHRLAKRRHRTFVVTDDNIGWCLNSGEHIIEIDPELVGPTCGLLPVGVDSSVITTRGLKWNLRQFESSFDGLVSSSNAAVEKEIYVSTSRPIFWNIELAFLRE</sequence>
<keyword evidence="10" id="KW-1185">Reference proteome</keyword>
<evidence type="ECO:0000256" key="7">
    <source>
        <dbReference type="PIRNR" id="PIRNR031057"/>
    </source>
</evidence>
<keyword evidence="3 7" id="KW-0808">Transferase</keyword>
<dbReference type="EMBL" id="NBII01000008">
    <property type="protein sequence ID" value="PAV16684.1"/>
    <property type="molecule type" value="Genomic_DNA"/>
</dbReference>
<comment type="similarity">
    <text evidence="2 7">Belongs to the thiamine pyrophosphokinase family.</text>
</comment>
<protein>
    <recommendedName>
        <fullName evidence="7">Thiamine pyrophosphokinase</fullName>
        <ecNumber evidence="7">2.7.6.2</ecNumber>
    </recommendedName>
</protein>
<dbReference type="PANTHER" id="PTHR13622">
    <property type="entry name" value="THIAMIN PYROPHOSPHOKINASE"/>
    <property type="match status" value="1"/>
</dbReference>
<evidence type="ECO:0000259" key="8">
    <source>
        <dbReference type="SMART" id="SM00983"/>
    </source>
</evidence>
<dbReference type="Pfam" id="PF04263">
    <property type="entry name" value="TPK_catalytic"/>
    <property type="match status" value="1"/>
</dbReference>
<dbReference type="GO" id="GO:0016301">
    <property type="term" value="F:kinase activity"/>
    <property type="evidence" value="ECO:0007669"/>
    <property type="project" value="UniProtKB-UniRule"/>
</dbReference>
<dbReference type="Proteomes" id="UP000217199">
    <property type="component" value="Unassembled WGS sequence"/>
</dbReference>
<dbReference type="InParanoid" id="A0A286UAY4"/>
<dbReference type="GO" id="GO:0004788">
    <property type="term" value="F:thiamine diphosphokinase activity"/>
    <property type="evidence" value="ECO:0007669"/>
    <property type="project" value="UniProtKB-UniRule"/>
</dbReference>
<dbReference type="GO" id="GO:0009229">
    <property type="term" value="P:thiamine diphosphate biosynthetic process"/>
    <property type="evidence" value="ECO:0007669"/>
    <property type="project" value="UniProtKB-UniRule"/>
</dbReference>
<evidence type="ECO:0000313" key="10">
    <source>
        <dbReference type="Proteomes" id="UP000217199"/>
    </source>
</evidence>
<evidence type="ECO:0000256" key="4">
    <source>
        <dbReference type="ARBA" id="ARBA00022741"/>
    </source>
</evidence>
<dbReference type="UniPathway" id="UPA00060">
    <property type="reaction ID" value="UER00597"/>
</dbReference>
<evidence type="ECO:0000256" key="1">
    <source>
        <dbReference type="ARBA" id="ARBA00005078"/>
    </source>
</evidence>
<keyword evidence="6 7" id="KW-0067">ATP-binding</keyword>
<comment type="caution">
    <text evidence="9">The sequence shown here is derived from an EMBL/GenBank/DDBJ whole genome shotgun (WGS) entry which is preliminary data.</text>
</comment>
<dbReference type="SUPFAM" id="SSF63999">
    <property type="entry name" value="Thiamin pyrophosphokinase, catalytic domain"/>
    <property type="match status" value="1"/>
</dbReference>
<accession>A0A286UAY4</accession>
<dbReference type="NCBIfam" id="TIGR01378">
    <property type="entry name" value="thi_PPkinase"/>
    <property type="match status" value="1"/>
</dbReference>
<dbReference type="AlphaFoldDB" id="A0A286UAY4"/>
<reference evidence="9 10" key="1">
    <citation type="journal article" date="2017" name="Mol. Ecol.">
        <title>Comparative and population genomic landscape of Phellinus noxius: A hypervariable fungus causing root rot in trees.</title>
        <authorList>
            <person name="Chung C.L."/>
            <person name="Lee T.J."/>
            <person name="Akiba M."/>
            <person name="Lee H.H."/>
            <person name="Kuo T.H."/>
            <person name="Liu D."/>
            <person name="Ke H.M."/>
            <person name="Yokoi T."/>
            <person name="Roa M.B."/>
            <person name="Lu M.J."/>
            <person name="Chang Y.Y."/>
            <person name="Ann P.J."/>
            <person name="Tsai J.N."/>
            <person name="Chen C.Y."/>
            <person name="Tzean S.S."/>
            <person name="Ota Y."/>
            <person name="Hattori T."/>
            <person name="Sahashi N."/>
            <person name="Liou R.F."/>
            <person name="Kikuchi T."/>
            <person name="Tsai I.J."/>
        </authorList>
    </citation>
    <scope>NUCLEOTIDE SEQUENCE [LARGE SCALE GENOMIC DNA]</scope>
    <source>
        <strain evidence="9 10">FFPRI411160</strain>
    </source>
</reference>
<feature type="domain" description="Thiamin pyrophosphokinase thiamin-binding" evidence="8">
    <location>
        <begin position="182"/>
        <end position="248"/>
    </location>
</feature>
<dbReference type="EC" id="2.7.6.2" evidence="7"/>
<comment type="pathway">
    <text evidence="1 7">Cofactor biosynthesis; thiamine diphosphate biosynthesis; thiamine diphosphate from thiamine: step 1/1.</text>
</comment>
<dbReference type="Gene3D" id="3.40.50.10240">
    <property type="entry name" value="Thiamin pyrophosphokinase, catalytic domain"/>
    <property type="match status" value="1"/>
</dbReference>
<dbReference type="PIRSF" id="PIRSF031057">
    <property type="entry name" value="Thiamin_pyrophosphokinase"/>
    <property type="match status" value="1"/>
</dbReference>
<dbReference type="InterPro" id="IPR036759">
    <property type="entry name" value="TPK_catalytic_sf"/>
</dbReference>
<name>A0A286UAY4_9AGAM</name>
<dbReference type="InterPro" id="IPR006282">
    <property type="entry name" value="Thi_PPkinase"/>
</dbReference>
<evidence type="ECO:0000256" key="3">
    <source>
        <dbReference type="ARBA" id="ARBA00022679"/>
    </source>
</evidence>
<dbReference type="GO" id="GO:0006772">
    <property type="term" value="P:thiamine metabolic process"/>
    <property type="evidence" value="ECO:0007669"/>
    <property type="project" value="InterPro"/>
</dbReference>
<evidence type="ECO:0000256" key="6">
    <source>
        <dbReference type="ARBA" id="ARBA00022840"/>
    </source>
</evidence>
<dbReference type="GO" id="GO:0005524">
    <property type="term" value="F:ATP binding"/>
    <property type="evidence" value="ECO:0007669"/>
    <property type="project" value="UniProtKB-UniRule"/>
</dbReference>
<proteinExistence type="inferred from homology"/>
<evidence type="ECO:0000313" key="9">
    <source>
        <dbReference type="EMBL" id="PAV16684.1"/>
    </source>
</evidence>
<comment type="catalytic activity">
    <reaction evidence="7">
        <text>thiamine + ATP = thiamine diphosphate + AMP + H(+)</text>
        <dbReference type="Rhea" id="RHEA:11576"/>
        <dbReference type="ChEBI" id="CHEBI:15378"/>
        <dbReference type="ChEBI" id="CHEBI:18385"/>
        <dbReference type="ChEBI" id="CHEBI:30616"/>
        <dbReference type="ChEBI" id="CHEBI:58937"/>
        <dbReference type="ChEBI" id="CHEBI:456215"/>
    </reaction>
</comment>
<dbReference type="PANTHER" id="PTHR13622:SF8">
    <property type="entry name" value="THIAMIN PYROPHOSPHOKINASE 1"/>
    <property type="match status" value="1"/>
</dbReference>
<dbReference type="CDD" id="cd07995">
    <property type="entry name" value="TPK"/>
    <property type="match status" value="1"/>
</dbReference>